<feature type="compositionally biased region" description="Polar residues" evidence="2">
    <location>
        <begin position="825"/>
        <end position="842"/>
    </location>
</feature>
<feature type="compositionally biased region" description="Low complexity" evidence="2">
    <location>
        <begin position="284"/>
        <end position="293"/>
    </location>
</feature>
<sequence>MPVVGCTSPQKRHPTSPKKSSIGSGRDEESKLFQSLDQAQRSQSYRSRYDNSSYREQFDRENCLRSQSQPPSLGNHHHEGRESDNATHATNAVSDTPQTTITSFMAQIDERAQVKKSRRSSLGPAALKLVPEEDEEAVPTDRAFIESRREKQILEMMANSNTTPPRSRQFSVEYDDDTPPYAARVHQKKRSPKKGLRVAMPSHIRMRSKKFNLRFRSQSTSEAESPGNKALDDRRSKTLNPLPGTEGDMPSIPQAPSSSATQHTRFSDRSKSSKASFFQHNQGPSTLSLDSSSTPPPLPAKDTPPHLKKMNAELAARRMPGFESPGEHGMSETETGGVNADKKDPAEHEAAEDIQMRSGPAGLAQVVGRAPSIYSMRASIAGHQELLARDAKATPKGHGQQQTILRVKTSSGEVFDYSPSVYSVQSQTPGTCESDNFIRFPKHTSTLAPIDEPPDRHRRDQNTPVKAKLARKHPFTLQGTRTAPHIMENLHEDSSHDSSREQSEDIKTPVTETPGSSGDLNTPKQVPENAQSNRPPPPSFGLTPFLSQFQRDPNASPMNFQVQSAVPSPLNSRSNAQNMPSQNMPPQKMPPQNVPPPFITPRMPTNLDPFWEMLTGFDVINFHVNQAHSETRAATAQSQEEIFAYVGDQVDNIKSLMEEQCANHDRKMDAVERNVNCSADELEKVKKAIDTFNVNLDEQVMKPMKMLADKNNEVCSRLEKLDETMQRLERKLDDMVKTISSPPASQGGVIPNSCLPSLARPHDGPPVGYSRWHGYENLRQTAPGSQMPYTQVGQSYYNGGDSVQQPGNQNEHYNAGQGHGYDHAYSNSDRSRSGASTGNRSQ</sequence>
<feature type="compositionally biased region" description="Basic and acidic residues" evidence="2">
    <location>
        <begin position="488"/>
        <end position="507"/>
    </location>
</feature>
<feature type="coiled-coil region" evidence="1">
    <location>
        <begin position="654"/>
        <end position="738"/>
    </location>
</feature>
<keyword evidence="1" id="KW-0175">Coiled coil</keyword>
<feature type="compositionally biased region" description="Basic and acidic residues" evidence="2">
    <location>
        <begin position="340"/>
        <end position="351"/>
    </location>
</feature>
<feature type="region of interest" description="Disordered" evidence="2">
    <location>
        <begin position="320"/>
        <end position="351"/>
    </location>
</feature>
<accession>A0ABR1N7F7</accession>
<protein>
    <submittedName>
        <fullName evidence="3">Uncharacterized protein</fullName>
    </submittedName>
</protein>
<gene>
    <name evidence="3" type="ORF">JOL62DRAFT_91759</name>
</gene>
<reference evidence="3 4" key="1">
    <citation type="submission" date="2024-04" db="EMBL/GenBank/DDBJ databases">
        <title>Phyllosticta paracitricarpa is synonymous to the EU quarantine fungus P. citricarpa based on phylogenomic analyses.</title>
        <authorList>
            <consortium name="Lawrence Berkeley National Laboratory"/>
            <person name="Van ingen-buijs V.A."/>
            <person name="Van westerhoven A.C."/>
            <person name="Haridas S."/>
            <person name="Skiadas P."/>
            <person name="Martin F."/>
            <person name="Groenewald J.Z."/>
            <person name="Crous P.W."/>
            <person name="Seidl M.F."/>
        </authorList>
    </citation>
    <scope>NUCLEOTIDE SEQUENCE [LARGE SCALE GENOMIC DNA]</scope>
    <source>
        <strain evidence="3 4">CBS 141358</strain>
    </source>
</reference>
<feature type="compositionally biased region" description="Polar residues" evidence="2">
    <location>
        <begin position="160"/>
        <end position="170"/>
    </location>
</feature>
<feature type="compositionally biased region" description="Polar residues" evidence="2">
    <location>
        <begin position="254"/>
        <end position="264"/>
    </location>
</feature>
<feature type="compositionally biased region" description="Low complexity" evidence="2">
    <location>
        <begin position="577"/>
        <end position="586"/>
    </location>
</feature>
<feature type="compositionally biased region" description="Polar residues" evidence="2">
    <location>
        <begin position="273"/>
        <end position="283"/>
    </location>
</feature>
<feature type="compositionally biased region" description="Polar residues" evidence="2">
    <location>
        <begin position="545"/>
        <end position="576"/>
    </location>
</feature>
<dbReference type="EMBL" id="JBBPBF010000015">
    <property type="protein sequence ID" value="KAK7611148.1"/>
    <property type="molecule type" value="Genomic_DNA"/>
</dbReference>
<feature type="region of interest" description="Disordered" evidence="2">
    <location>
        <begin position="780"/>
        <end position="842"/>
    </location>
</feature>
<evidence type="ECO:0000256" key="1">
    <source>
        <dbReference type="SAM" id="Coils"/>
    </source>
</evidence>
<feature type="region of interest" description="Disordered" evidence="2">
    <location>
        <begin position="160"/>
        <end position="306"/>
    </location>
</feature>
<proteinExistence type="predicted"/>
<feature type="compositionally biased region" description="Polar residues" evidence="2">
    <location>
        <begin position="510"/>
        <end position="533"/>
    </location>
</feature>
<dbReference type="Proteomes" id="UP001367316">
    <property type="component" value="Unassembled WGS sequence"/>
</dbReference>
<evidence type="ECO:0000256" key="2">
    <source>
        <dbReference type="SAM" id="MobiDB-lite"/>
    </source>
</evidence>
<name>A0ABR1N7F7_9PEZI</name>
<evidence type="ECO:0000313" key="3">
    <source>
        <dbReference type="EMBL" id="KAK7611148.1"/>
    </source>
</evidence>
<feature type="region of interest" description="Disordered" evidence="2">
    <location>
        <begin position="1"/>
        <end position="91"/>
    </location>
</feature>
<keyword evidence="4" id="KW-1185">Reference proteome</keyword>
<comment type="caution">
    <text evidence="3">The sequence shown here is derived from an EMBL/GenBank/DDBJ whole genome shotgun (WGS) entry which is preliminary data.</text>
</comment>
<feature type="compositionally biased region" description="Basic residues" evidence="2">
    <location>
        <begin position="204"/>
        <end position="213"/>
    </location>
</feature>
<evidence type="ECO:0000313" key="4">
    <source>
        <dbReference type="Proteomes" id="UP001367316"/>
    </source>
</evidence>
<feature type="compositionally biased region" description="Basic residues" evidence="2">
    <location>
        <begin position="185"/>
        <end position="196"/>
    </location>
</feature>
<feature type="compositionally biased region" description="Basic and acidic residues" evidence="2">
    <location>
        <begin position="76"/>
        <end position="85"/>
    </location>
</feature>
<feature type="compositionally biased region" description="Polar residues" evidence="2">
    <location>
        <begin position="780"/>
        <end position="812"/>
    </location>
</feature>
<feature type="compositionally biased region" description="Low complexity" evidence="2">
    <location>
        <begin position="38"/>
        <end position="55"/>
    </location>
</feature>
<feature type="region of interest" description="Disordered" evidence="2">
    <location>
        <begin position="445"/>
        <end position="593"/>
    </location>
</feature>
<organism evidence="3 4">
    <name type="scientific">Phyllosticta paracitricarpa</name>
    <dbReference type="NCBI Taxonomy" id="2016321"/>
    <lineage>
        <taxon>Eukaryota</taxon>
        <taxon>Fungi</taxon>
        <taxon>Dikarya</taxon>
        <taxon>Ascomycota</taxon>
        <taxon>Pezizomycotina</taxon>
        <taxon>Dothideomycetes</taxon>
        <taxon>Dothideomycetes incertae sedis</taxon>
        <taxon>Botryosphaeriales</taxon>
        <taxon>Phyllostictaceae</taxon>
        <taxon>Phyllosticta</taxon>
    </lineage>
</organism>